<protein>
    <submittedName>
        <fullName evidence="1">Uncharacterized protein</fullName>
    </submittedName>
</protein>
<dbReference type="EMBL" id="VSSQ01001247">
    <property type="protein sequence ID" value="MPM06628.1"/>
    <property type="molecule type" value="Genomic_DNA"/>
</dbReference>
<accession>A0A644WT39</accession>
<proteinExistence type="predicted"/>
<name>A0A644WT39_9ZZZZ</name>
<reference evidence="1" key="1">
    <citation type="submission" date="2019-08" db="EMBL/GenBank/DDBJ databases">
        <authorList>
            <person name="Kucharzyk K."/>
            <person name="Murdoch R.W."/>
            <person name="Higgins S."/>
            <person name="Loffler F."/>
        </authorList>
    </citation>
    <scope>NUCLEOTIDE SEQUENCE</scope>
</reference>
<organism evidence="1">
    <name type="scientific">bioreactor metagenome</name>
    <dbReference type="NCBI Taxonomy" id="1076179"/>
    <lineage>
        <taxon>unclassified sequences</taxon>
        <taxon>metagenomes</taxon>
        <taxon>ecological metagenomes</taxon>
    </lineage>
</organism>
<sequence>MAEFMNRYFDMYETDIEDIDLFGWDAVADDIEYAINNYGAYKNIGDFVEIEISRNNTKNGNPELITVGEVVESPNYDSETDQWYGDYKLKN</sequence>
<gene>
    <name evidence="1" type="ORF">SDC9_52930</name>
</gene>
<evidence type="ECO:0000313" key="1">
    <source>
        <dbReference type="EMBL" id="MPM06628.1"/>
    </source>
</evidence>
<dbReference type="AlphaFoldDB" id="A0A644WT39"/>
<comment type="caution">
    <text evidence="1">The sequence shown here is derived from an EMBL/GenBank/DDBJ whole genome shotgun (WGS) entry which is preliminary data.</text>
</comment>